<accession>A0A8E0S593</accession>
<dbReference type="PANTHER" id="PTHR12729:SF6">
    <property type="entry name" value="TRNA(HIS) GUANYLYLTRANSFERASE-RELATED"/>
    <property type="match status" value="1"/>
</dbReference>
<evidence type="ECO:0000256" key="9">
    <source>
        <dbReference type="ARBA" id="ARBA00047281"/>
    </source>
</evidence>
<keyword evidence="6 12" id="KW-0547">Nucleotide-binding</keyword>
<evidence type="ECO:0000256" key="7">
    <source>
        <dbReference type="ARBA" id="ARBA00022842"/>
    </source>
</evidence>
<keyword evidence="18" id="KW-1185">Reference proteome</keyword>
<keyword evidence="7 12" id="KW-0460">Magnesium</keyword>
<evidence type="ECO:0000256" key="8">
    <source>
        <dbReference type="ARBA" id="ARBA00023134"/>
    </source>
</evidence>
<evidence type="ECO:0000256" key="10">
    <source>
        <dbReference type="ARBA" id="ARBA00058346"/>
    </source>
</evidence>
<feature type="binding site" evidence="13">
    <location>
        <begin position="75"/>
        <end position="76"/>
    </location>
    <ligand>
        <name>GTP</name>
        <dbReference type="ChEBI" id="CHEBI:37565"/>
    </ligand>
</feature>
<keyword evidence="2 12" id="KW-0808">Transferase</keyword>
<evidence type="ECO:0000256" key="11">
    <source>
        <dbReference type="ARBA" id="ARBA00065710"/>
    </source>
</evidence>
<dbReference type="GO" id="GO:0008193">
    <property type="term" value="F:tRNA guanylyltransferase activity"/>
    <property type="evidence" value="ECO:0007669"/>
    <property type="project" value="UniProtKB-UniRule"/>
</dbReference>
<dbReference type="GO" id="GO:0006400">
    <property type="term" value="P:tRNA modification"/>
    <property type="evidence" value="ECO:0007669"/>
    <property type="project" value="UniProtKB-UniRule"/>
</dbReference>
<dbReference type="OrthoDB" id="62560at2759"/>
<dbReference type="Pfam" id="PF04446">
    <property type="entry name" value="Thg1"/>
    <property type="match status" value="1"/>
</dbReference>
<feature type="binding site" evidence="14">
    <location>
        <position position="76"/>
    </location>
    <ligand>
        <name>Mg(2+)</name>
        <dbReference type="ChEBI" id="CHEBI:18420"/>
        <label>1</label>
        <note>catalytic</note>
    </ligand>
</feature>
<comment type="catalytic activity">
    <reaction evidence="9 12">
        <text>a 5'-end ribonucleotide-tRNA(His) + GTP + ATP + H2O = a 5'-end phospho-guanosine-ribonucleotide-tRNA(His) + AMP + 2 diphosphate + H(+)</text>
        <dbReference type="Rhea" id="RHEA:54564"/>
        <dbReference type="Rhea" id="RHEA-COMP:14193"/>
        <dbReference type="Rhea" id="RHEA-COMP:14917"/>
        <dbReference type="ChEBI" id="CHEBI:15377"/>
        <dbReference type="ChEBI" id="CHEBI:15378"/>
        <dbReference type="ChEBI" id="CHEBI:30616"/>
        <dbReference type="ChEBI" id="CHEBI:33019"/>
        <dbReference type="ChEBI" id="CHEBI:37565"/>
        <dbReference type="ChEBI" id="CHEBI:138282"/>
        <dbReference type="ChEBI" id="CHEBI:141847"/>
        <dbReference type="ChEBI" id="CHEBI:456215"/>
        <dbReference type="EC" id="2.7.7.79"/>
    </reaction>
</comment>
<evidence type="ECO:0000256" key="3">
    <source>
        <dbReference type="ARBA" id="ARBA00022694"/>
    </source>
</evidence>
<dbReference type="InterPro" id="IPR007537">
    <property type="entry name" value="tRNAHis_GuaTrfase_Thg1"/>
</dbReference>
<evidence type="ECO:0000313" key="17">
    <source>
        <dbReference type="EMBL" id="KAA0199549.1"/>
    </source>
</evidence>
<comment type="function">
    <text evidence="10">Adds a GMP to the 5'-end of tRNA(His) after transcription and RNase P cleavage. This step is essential for proper recognition of the tRNA and for the fidelity of protein synthesis. Also functions as a guanyl-nucleotide exchange factor/GEF for the MFN1 and MFN2 mitofusins thereby regulating mitochondrial fusion. By regulating both mitochondrial dynamics and bioenergetic function, it contributes to cell survival following oxidative stress.</text>
</comment>
<dbReference type="GO" id="GO:0005525">
    <property type="term" value="F:GTP binding"/>
    <property type="evidence" value="ECO:0007669"/>
    <property type="project" value="UniProtKB-UniRule"/>
</dbReference>
<evidence type="ECO:0000256" key="1">
    <source>
        <dbReference type="ARBA" id="ARBA00010113"/>
    </source>
</evidence>
<dbReference type="InterPro" id="IPR038469">
    <property type="entry name" value="tRNAHis_GuaTrfase_Thg1_sf"/>
</dbReference>
<comment type="subunit">
    <text evidence="11">Homotetramer. Interacts with MFN1 and MFN2; functions as a guanyl-nucleotide exchange factor/GEF for MFN2 and also probably MFN1.</text>
</comment>
<name>A0A8E0S593_9TREM</name>
<evidence type="ECO:0000256" key="2">
    <source>
        <dbReference type="ARBA" id="ARBA00022679"/>
    </source>
</evidence>
<evidence type="ECO:0000259" key="15">
    <source>
        <dbReference type="Pfam" id="PF04446"/>
    </source>
</evidence>
<evidence type="ECO:0000256" key="4">
    <source>
        <dbReference type="ARBA" id="ARBA00022695"/>
    </source>
</evidence>
<gene>
    <name evidence="17" type="ORF">FBUS_06914</name>
</gene>
<keyword evidence="4 12" id="KW-0548">Nucleotidyltransferase</keyword>
<dbReference type="GO" id="GO:0000287">
    <property type="term" value="F:magnesium ion binding"/>
    <property type="evidence" value="ECO:0007669"/>
    <property type="project" value="UniProtKB-UniRule"/>
</dbReference>
<dbReference type="EMBL" id="LUCM01001061">
    <property type="protein sequence ID" value="KAA0199549.1"/>
    <property type="molecule type" value="Genomic_DNA"/>
</dbReference>
<evidence type="ECO:0000256" key="14">
    <source>
        <dbReference type="PIRSR" id="PIRSR028980-2"/>
    </source>
</evidence>
<evidence type="ECO:0000256" key="6">
    <source>
        <dbReference type="ARBA" id="ARBA00022741"/>
    </source>
</evidence>
<feature type="domain" description="Thg1 C-terminal" evidence="16">
    <location>
        <begin position="139"/>
        <end position="234"/>
    </location>
</feature>
<evidence type="ECO:0000259" key="16">
    <source>
        <dbReference type="Pfam" id="PF14413"/>
    </source>
</evidence>
<dbReference type="PIRSF" id="PIRSF028980">
    <property type="entry name" value="tRNAHis_guanylyltransferase"/>
    <property type="match status" value="1"/>
</dbReference>
<keyword evidence="3 12" id="KW-0819">tRNA processing</keyword>
<dbReference type="InterPro" id="IPR025845">
    <property type="entry name" value="Thg1_C_dom"/>
</dbReference>
<feature type="binding site" evidence="14">
    <location>
        <position position="29"/>
    </location>
    <ligand>
        <name>Mg(2+)</name>
        <dbReference type="ChEBI" id="CHEBI:18420"/>
        <label>2</label>
        <note>catalytic</note>
    </ligand>
</feature>
<evidence type="ECO:0000256" key="12">
    <source>
        <dbReference type="PIRNR" id="PIRNR028980"/>
    </source>
</evidence>
<feature type="binding site" evidence="14">
    <location>
        <position position="30"/>
    </location>
    <ligand>
        <name>Mg(2+)</name>
        <dbReference type="ChEBI" id="CHEBI:18420"/>
        <label>1</label>
        <note>catalytic</note>
    </ligand>
</feature>
<keyword evidence="8 12" id="KW-0342">GTP-binding</keyword>
<keyword evidence="5 12" id="KW-0479">Metal-binding</keyword>
<evidence type="ECO:0000256" key="13">
    <source>
        <dbReference type="PIRSR" id="PIRSR028980-1"/>
    </source>
</evidence>
<reference evidence="17" key="1">
    <citation type="submission" date="2019-05" db="EMBL/GenBank/DDBJ databases">
        <title>Annotation for the trematode Fasciolopsis buski.</title>
        <authorList>
            <person name="Choi Y.-J."/>
        </authorList>
    </citation>
    <scope>NUCLEOTIDE SEQUENCE</scope>
    <source>
        <strain evidence="17">HT</strain>
        <tissue evidence="17">Whole worm</tissue>
    </source>
</reference>
<dbReference type="Pfam" id="PF14413">
    <property type="entry name" value="Thg1C"/>
    <property type="match status" value="1"/>
</dbReference>
<organism evidence="17 18">
    <name type="scientific">Fasciolopsis buskii</name>
    <dbReference type="NCBI Taxonomy" id="27845"/>
    <lineage>
        <taxon>Eukaryota</taxon>
        <taxon>Metazoa</taxon>
        <taxon>Spiralia</taxon>
        <taxon>Lophotrochozoa</taxon>
        <taxon>Platyhelminthes</taxon>
        <taxon>Trematoda</taxon>
        <taxon>Digenea</taxon>
        <taxon>Plagiorchiida</taxon>
        <taxon>Echinostomata</taxon>
        <taxon>Echinostomatoidea</taxon>
        <taxon>Fasciolidae</taxon>
        <taxon>Fasciolopsis</taxon>
    </lineage>
</organism>
<dbReference type="FunFam" id="3.30.70.3000:FF:000001">
    <property type="entry name" value="tRNA(His) guanylyltransferase"/>
    <property type="match status" value="1"/>
</dbReference>
<comment type="caution">
    <text evidence="17">The sequence shown here is derived from an EMBL/GenBank/DDBJ whole genome shotgun (WGS) entry which is preliminary data.</text>
</comment>
<evidence type="ECO:0000256" key="5">
    <source>
        <dbReference type="ARBA" id="ARBA00022723"/>
    </source>
</evidence>
<dbReference type="EC" id="2.7.7.79" evidence="12"/>
<dbReference type="InterPro" id="IPR024956">
    <property type="entry name" value="tRNAHis_GuaTrfase_cat"/>
</dbReference>
<dbReference type="PANTHER" id="PTHR12729">
    <property type="entry name" value="TRNA(HIS) GUANYLYLTRANSFERASE-RELATED"/>
    <property type="match status" value="1"/>
</dbReference>
<comment type="cofactor">
    <cofactor evidence="14">
        <name>Mg(2+)</name>
        <dbReference type="ChEBI" id="CHEBI:18420"/>
    </cofactor>
    <text evidence="14">Binds 2 magnesium ions per subunit.</text>
</comment>
<dbReference type="AlphaFoldDB" id="A0A8E0S593"/>
<dbReference type="Gene3D" id="3.30.70.3000">
    <property type="match status" value="1"/>
</dbReference>
<feature type="domain" description="tRNAHis guanylyltransferase catalytic" evidence="15">
    <location>
        <begin position="6"/>
        <end position="135"/>
    </location>
</feature>
<sequence length="254" mass="29937">MAKSNYEYVRQFETVDSCLPHAWIVVRIDGQAFHVFTEKHGFRKPNEERALALSSRAAERVMQRYTDISLAYGQSDEYSFVFRRSTETFNRRASKLSSTVVSLFTSSYVFEWPNFFPDTKLLYPPAFDSRVVVYPTNSTLRDYLSWRQVDFLFVTFAFQGHINNLYNTCFWKLVQEGSMSRTEAEERLRGTLSSDKNELLFSQFNCNYNNEPELFKKGTVLFRAKKRKDQIEKAHVDIIKDTFWNEHPDLLEPD</sequence>
<proteinExistence type="inferred from homology"/>
<protein>
    <recommendedName>
        <fullName evidence="12">tRNA(His) guanylyltransferase</fullName>
        <ecNumber evidence="12">2.7.7.79</ecNumber>
    </recommendedName>
    <alternativeName>
        <fullName evidence="12">tRNA-histidine guanylyltransferase</fullName>
    </alternativeName>
</protein>
<feature type="binding site" evidence="14">
    <location>
        <position position="29"/>
    </location>
    <ligand>
        <name>Mg(2+)</name>
        <dbReference type="ChEBI" id="CHEBI:18420"/>
        <label>1</label>
        <note>catalytic</note>
    </ligand>
</feature>
<evidence type="ECO:0000313" key="18">
    <source>
        <dbReference type="Proteomes" id="UP000728185"/>
    </source>
</evidence>
<dbReference type="Proteomes" id="UP000728185">
    <property type="component" value="Unassembled WGS sequence"/>
</dbReference>
<comment type="similarity">
    <text evidence="1 12">Belongs to the tRNA(His) guanylyltransferase family.</text>
</comment>
<feature type="binding site" evidence="14">
    <location>
        <position position="76"/>
    </location>
    <ligand>
        <name>Mg(2+)</name>
        <dbReference type="ChEBI" id="CHEBI:18420"/>
        <label>2</label>
        <note>catalytic</note>
    </ligand>
</feature>